<dbReference type="SUPFAM" id="SSF103473">
    <property type="entry name" value="MFS general substrate transporter"/>
    <property type="match status" value="2"/>
</dbReference>
<dbReference type="Gene3D" id="1.20.1250.20">
    <property type="entry name" value="MFS general substrate transporter like domains"/>
    <property type="match status" value="1"/>
</dbReference>
<dbReference type="InterPro" id="IPR036259">
    <property type="entry name" value="MFS_trans_sf"/>
</dbReference>
<keyword evidence="5 7" id="KW-1133">Transmembrane helix</keyword>
<accession>A0A7T2S3X5</accession>
<name>A0A7T2S3X5_DELAC</name>
<feature type="transmembrane region" description="Helical" evidence="7">
    <location>
        <begin position="246"/>
        <end position="267"/>
    </location>
</feature>
<dbReference type="EMBL" id="CP065668">
    <property type="protein sequence ID" value="QPS08409.1"/>
    <property type="molecule type" value="Genomic_DNA"/>
</dbReference>
<dbReference type="Proteomes" id="UP000594778">
    <property type="component" value="Chromosome"/>
</dbReference>
<evidence type="ECO:0000256" key="1">
    <source>
        <dbReference type="ARBA" id="ARBA00004651"/>
    </source>
</evidence>
<feature type="transmembrane region" description="Helical" evidence="7">
    <location>
        <begin position="116"/>
        <end position="135"/>
    </location>
</feature>
<dbReference type="AlphaFoldDB" id="A0A7T2S3X5"/>
<organism evidence="8 9">
    <name type="scientific">Delftia acidovorans</name>
    <name type="common">Pseudomonas acidovorans</name>
    <name type="synonym">Comamonas acidovorans</name>
    <dbReference type="NCBI Taxonomy" id="80866"/>
    <lineage>
        <taxon>Bacteria</taxon>
        <taxon>Pseudomonadati</taxon>
        <taxon>Pseudomonadota</taxon>
        <taxon>Betaproteobacteria</taxon>
        <taxon>Burkholderiales</taxon>
        <taxon>Comamonadaceae</taxon>
        <taxon>Delftia</taxon>
    </lineage>
</organism>
<evidence type="ECO:0000313" key="8">
    <source>
        <dbReference type="EMBL" id="QPS08409.1"/>
    </source>
</evidence>
<evidence type="ECO:0000313" key="9">
    <source>
        <dbReference type="Proteomes" id="UP000594778"/>
    </source>
</evidence>
<dbReference type="Pfam" id="PF07690">
    <property type="entry name" value="MFS_1"/>
    <property type="match status" value="1"/>
</dbReference>
<proteinExistence type="predicted"/>
<evidence type="ECO:0000256" key="5">
    <source>
        <dbReference type="ARBA" id="ARBA00022989"/>
    </source>
</evidence>
<protein>
    <submittedName>
        <fullName evidence="8">MFS transporter</fullName>
    </submittedName>
</protein>
<dbReference type="RefSeq" id="WP_197955773.1">
    <property type="nucleotide sequence ID" value="NZ_CP065668.1"/>
</dbReference>
<keyword evidence="3" id="KW-1003">Cell membrane</keyword>
<evidence type="ECO:0000256" key="4">
    <source>
        <dbReference type="ARBA" id="ARBA00022692"/>
    </source>
</evidence>
<evidence type="ECO:0000256" key="2">
    <source>
        <dbReference type="ARBA" id="ARBA00022448"/>
    </source>
</evidence>
<keyword evidence="2" id="KW-0813">Transport</keyword>
<evidence type="ECO:0000256" key="7">
    <source>
        <dbReference type="SAM" id="Phobius"/>
    </source>
</evidence>
<dbReference type="GO" id="GO:0005886">
    <property type="term" value="C:plasma membrane"/>
    <property type="evidence" value="ECO:0007669"/>
    <property type="project" value="UniProtKB-SubCell"/>
</dbReference>
<dbReference type="PANTHER" id="PTHR43045">
    <property type="entry name" value="SHIKIMATE TRANSPORTER"/>
    <property type="match status" value="1"/>
</dbReference>
<sequence>MRGSLVIYGRTDTTLSASLSEADLLAWGWRIPFLASIVMIGIGMFIRLGVQESPVFEKLKQTGQQAQSPAADLLRRHRRVLLVTIGMKMLQNAVFYIYSVFMLSYIVGVLHMPRSVGLNAVLISSVIGLATIPLWSWLSDLIGRKKVYLFGNIASMAFVLPLFALAETGSVLLITVGMVVGLNVLHDAMYGPQAVYFSELLGAISVVATRVCTRDIPGRPGCSLEPGRLMTYVAERNGGPVTAARGPVGVVALAVSGLCCLCFPWIARSAGQAPLLAFMLLWGATVVADSPQFSAMASASCPPQAVGSALALLNSAGFAVTVVAIAAATSLADALDLRVSWLLLPGPVLGLIGMSPLLRKAQAC</sequence>
<evidence type="ECO:0000256" key="3">
    <source>
        <dbReference type="ARBA" id="ARBA00022475"/>
    </source>
</evidence>
<dbReference type="GO" id="GO:0022857">
    <property type="term" value="F:transmembrane transporter activity"/>
    <property type="evidence" value="ECO:0007669"/>
    <property type="project" value="InterPro"/>
</dbReference>
<feature type="transmembrane region" description="Helical" evidence="7">
    <location>
        <begin position="305"/>
        <end position="327"/>
    </location>
</feature>
<feature type="transmembrane region" description="Helical" evidence="7">
    <location>
        <begin position="93"/>
        <end position="110"/>
    </location>
</feature>
<feature type="transmembrane region" description="Helical" evidence="7">
    <location>
        <begin position="29"/>
        <end position="50"/>
    </location>
</feature>
<keyword evidence="4 7" id="KW-0812">Transmembrane</keyword>
<evidence type="ECO:0000256" key="6">
    <source>
        <dbReference type="ARBA" id="ARBA00023136"/>
    </source>
</evidence>
<gene>
    <name evidence="8" type="ORF">I6G66_29885</name>
</gene>
<dbReference type="PANTHER" id="PTHR43045:SF1">
    <property type="entry name" value="SHIKIMATE TRANSPORTER"/>
    <property type="match status" value="1"/>
</dbReference>
<feature type="transmembrane region" description="Helical" evidence="7">
    <location>
        <begin position="339"/>
        <end position="358"/>
    </location>
</feature>
<reference evidence="8 9" key="1">
    <citation type="submission" date="2020-12" db="EMBL/GenBank/DDBJ databases">
        <title>FDA dAtabase for Regulatory Grade micrObial Sequences (FDA-ARGOS): Supporting development and validation of Infectious Disease Dx tests.</title>
        <authorList>
            <person name="Sproer C."/>
            <person name="Gronow S."/>
            <person name="Severitt S."/>
            <person name="Schroder I."/>
            <person name="Tallon L."/>
            <person name="Sadzewicz L."/>
            <person name="Zhao X."/>
            <person name="Boylan J."/>
            <person name="Ott S."/>
            <person name="Bowen H."/>
            <person name="Vavikolanu K."/>
            <person name="Mehta A."/>
            <person name="Aluvathingal J."/>
            <person name="Nadendla S."/>
            <person name="Lowell S."/>
            <person name="Myers T."/>
            <person name="Yan Y."/>
            <person name="Sichtig H."/>
        </authorList>
    </citation>
    <scope>NUCLEOTIDE SEQUENCE [LARGE SCALE GENOMIC DNA]</scope>
    <source>
        <strain evidence="8 9">FDAARGOS_909</strain>
    </source>
</reference>
<comment type="subcellular location">
    <subcellularLocation>
        <location evidence="1">Cell membrane</location>
        <topology evidence="1">Multi-pass membrane protein</topology>
    </subcellularLocation>
</comment>
<keyword evidence="6 7" id="KW-0472">Membrane</keyword>
<dbReference type="InterPro" id="IPR011701">
    <property type="entry name" value="MFS"/>
</dbReference>
<feature type="transmembrane region" description="Helical" evidence="7">
    <location>
        <begin position="273"/>
        <end position="293"/>
    </location>
</feature>